<organism evidence="1 2">
    <name type="scientific">Hyaloperonospora brassicae</name>
    <name type="common">Brassica downy mildew</name>
    <name type="synonym">Peronospora brassicae</name>
    <dbReference type="NCBI Taxonomy" id="162125"/>
    <lineage>
        <taxon>Eukaryota</taxon>
        <taxon>Sar</taxon>
        <taxon>Stramenopiles</taxon>
        <taxon>Oomycota</taxon>
        <taxon>Peronosporomycetes</taxon>
        <taxon>Peronosporales</taxon>
        <taxon>Peronosporaceae</taxon>
        <taxon>Hyaloperonospora</taxon>
    </lineage>
</organism>
<comment type="caution">
    <text evidence="1">The sequence shown here is derived from an EMBL/GenBank/DDBJ whole genome shotgun (WGS) entry which is preliminary data.</text>
</comment>
<evidence type="ECO:0000313" key="2">
    <source>
        <dbReference type="Proteomes" id="UP001162031"/>
    </source>
</evidence>
<sequence length="389" mass="43811">MPPRTTPFQSKHCLEFGLEIVSRDKYGNPTVQCNFCAFEGRDQVTVNEEGIRKSKSRDDTKYFTKPFAPLNYQSHLNGQHKESWEAYQQCSTLAKMAYFKNKVQNANTLHIHMDLISDTIEYTIKALIVQTIIGELFFNTEAIEAHSDDEAEEDVASAAFYRIAKLAKQKKHAILLFKPAELAVEGAASYTVNIKNPMRYHLVIDHVGVGISFRQTAISIGHAENRAQLPKLAGINDLIVGKFIRVQVAIALKRIADMLSNDDQVWALSLAGDVSTHLGHSLFDLRLRLYWHGRLLNLHLVALPMFDRHTAENMFNMIAKLMDALFPNWRDNLIGVSSDGENTMTGRHRDLVTRLVSAAEYNVLRVWCAPTRSTSLPSRVPTESTAGRG</sequence>
<protein>
    <recommendedName>
        <fullName evidence="3">DUF4371 domain-containing protein</fullName>
    </recommendedName>
</protein>
<evidence type="ECO:0008006" key="3">
    <source>
        <dbReference type="Google" id="ProtNLM"/>
    </source>
</evidence>
<name>A0AAV0UW12_HYABA</name>
<accession>A0AAV0UW12</accession>
<reference evidence="1" key="1">
    <citation type="submission" date="2022-12" db="EMBL/GenBank/DDBJ databases">
        <authorList>
            <person name="Webb A."/>
        </authorList>
    </citation>
    <scope>NUCLEOTIDE SEQUENCE</scope>
    <source>
        <strain evidence="1">Hp1</strain>
    </source>
</reference>
<dbReference type="PANTHER" id="PTHR37067">
    <property type="entry name" value="PX DOMAIN-CONTAINING PROTEIN"/>
    <property type="match status" value="1"/>
</dbReference>
<dbReference type="AlphaFoldDB" id="A0AAV0UW12"/>
<keyword evidence="2" id="KW-1185">Reference proteome</keyword>
<dbReference type="EMBL" id="CANTFL010001447">
    <property type="protein sequence ID" value="CAI5741062.1"/>
    <property type="molecule type" value="Genomic_DNA"/>
</dbReference>
<evidence type="ECO:0000313" key="1">
    <source>
        <dbReference type="EMBL" id="CAI5741062.1"/>
    </source>
</evidence>
<proteinExistence type="predicted"/>
<dbReference type="PANTHER" id="PTHR37067:SF3">
    <property type="entry name" value="PX DOMAIN-CONTAINING PROTEIN"/>
    <property type="match status" value="1"/>
</dbReference>
<gene>
    <name evidence="1" type="ORF">HBR001_LOCUS8354</name>
</gene>
<dbReference type="Proteomes" id="UP001162031">
    <property type="component" value="Unassembled WGS sequence"/>
</dbReference>